<dbReference type="EMBL" id="LT906446">
    <property type="protein sequence ID" value="SNU96081.1"/>
    <property type="molecule type" value="Genomic_DNA"/>
</dbReference>
<proteinExistence type="predicted"/>
<protein>
    <submittedName>
        <fullName evidence="1">Uncharacterized protein</fullName>
    </submittedName>
</protein>
<keyword evidence="2" id="KW-1185">Reference proteome</keyword>
<reference evidence="1 2" key="1">
    <citation type="submission" date="2017-06" db="EMBL/GenBank/DDBJ databases">
        <authorList>
            <consortium name="Pathogen Informatics"/>
        </authorList>
    </citation>
    <scope>NUCLEOTIDE SEQUENCE [LARGE SCALE GENOMIC DNA]</scope>
    <source>
        <strain evidence="1 2">NCTC10570</strain>
    </source>
</reference>
<name>A0A239TEI4_9FIRM</name>
<dbReference type="RefSeq" id="WP_027890839.1">
    <property type="nucleotide sequence ID" value="NZ_CALXYH010000025.1"/>
</dbReference>
<dbReference type="GeneID" id="78506553"/>
<gene>
    <name evidence="1" type="ORF">SAMEA4364220_00522</name>
</gene>
<evidence type="ECO:0000313" key="1">
    <source>
        <dbReference type="EMBL" id="SNU96081.1"/>
    </source>
</evidence>
<evidence type="ECO:0000313" key="2">
    <source>
        <dbReference type="Proteomes" id="UP000215383"/>
    </source>
</evidence>
<dbReference type="Proteomes" id="UP000215383">
    <property type="component" value="Chromosome 1"/>
</dbReference>
<dbReference type="AlphaFoldDB" id="A0A239TEI4"/>
<accession>A0A239TEI4</accession>
<organism evidence="1 2">
    <name type="scientific">Megamonas hypermegale</name>
    <dbReference type="NCBI Taxonomy" id="158847"/>
    <lineage>
        <taxon>Bacteria</taxon>
        <taxon>Bacillati</taxon>
        <taxon>Bacillota</taxon>
        <taxon>Negativicutes</taxon>
        <taxon>Selenomonadales</taxon>
        <taxon>Selenomonadaceae</taxon>
        <taxon>Megamonas</taxon>
    </lineage>
</organism>
<sequence>MLPLNSQKAMFSAEETAVIRFALNIFLQTDFSGLTSKQEETKAKNSAKEIIDKITANINDFKFRELCVMAGAVDNIISLIDDGETFGISKTQLDNCKFFLPSVKQKLIELVK</sequence>